<keyword evidence="6" id="KW-0028">Amino-acid biosynthesis</keyword>
<evidence type="ECO:0000256" key="13">
    <source>
        <dbReference type="ARBA" id="ARBA00048523"/>
    </source>
</evidence>
<dbReference type="Pfam" id="PF12710">
    <property type="entry name" value="HAD"/>
    <property type="match status" value="1"/>
</dbReference>
<organism evidence="14 15">
    <name type="scientific">Hyphococcus lacteus</name>
    <dbReference type="NCBI Taxonomy" id="3143536"/>
    <lineage>
        <taxon>Bacteria</taxon>
        <taxon>Pseudomonadati</taxon>
        <taxon>Pseudomonadota</taxon>
        <taxon>Alphaproteobacteria</taxon>
        <taxon>Parvularculales</taxon>
        <taxon>Parvularculaceae</taxon>
        <taxon>Hyphococcus</taxon>
    </lineage>
</organism>
<dbReference type="InterPro" id="IPR050582">
    <property type="entry name" value="HAD-like_SerB"/>
</dbReference>
<dbReference type="CDD" id="cd07500">
    <property type="entry name" value="HAD_PSP"/>
    <property type="match status" value="1"/>
</dbReference>
<comment type="similarity">
    <text evidence="3">Belongs to the HAD-like hydrolase superfamily. SerB family.</text>
</comment>
<comment type="pathway">
    <text evidence="2">Amino-acid biosynthesis; L-serine biosynthesis; L-serine from 3-phospho-D-glycerate: step 3/3.</text>
</comment>
<evidence type="ECO:0000256" key="7">
    <source>
        <dbReference type="ARBA" id="ARBA00022723"/>
    </source>
</evidence>
<evidence type="ECO:0000313" key="14">
    <source>
        <dbReference type="EMBL" id="MEX6632065.1"/>
    </source>
</evidence>
<evidence type="ECO:0000256" key="11">
    <source>
        <dbReference type="ARBA" id="ARBA00031693"/>
    </source>
</evidence>
<gene>
    <name evidence="14" type="primary">serB</name>
    <name evidence="14" type="ORF">ABFZ84_00750</name>
</gene>
<dbReference type="RefSeq" id="WP_369311775.1">
    <property type="nucleotide sequence ID" value="NZ_JBEHZE010000001.1"/>
</dbReference>
<dbReference type="SFLD" id="SFLDG01136">
    <property type="entry name" value="C1.6:_Phosphoserine_Phosphatas"/>
    <property type="match status" value="1"/>
</dbReference>
<evidence type="ECO:0000256" key="12">
    <source>
        <dbReference type="ARBA" id="ARBA00048138"/>
    </source>
</evidence>
<dbReference type="PANTHER" id="PTHR43344:SF2">
    <property type="entry name" value="PHOSPHOSERINE PHOSPHATASE"/>
    <property type="match status" value="1"/>
</dbReference>
<evidence type="ECO:0000313" key="15">
    <source>
        <dbReference type="Proteomes" id="UP001560685"/>
    </source>
</evidence>
<comment type="caution">
    <text evidence="14">The sequence shown here is derived from an EMBL/GenBank/DDBJ whole genome shotgun (WGS) entry which is preliminary data.</text>
</comment>
<accession>A0ABV3YZV5</accession>
<evidence type="ECO:0000256" key="9">
    <source>
        <dbReference type="ARBA" id="ARBA00022842"/>
    </source>
</evidence>
<dbReference type="NCBIfam" id="TIGR01488">
    <property type="entry name" value="HAD-SF-IB"/>
    <property type="match status" value="1"/>
</dbReference>
<keyword evidence="7" id="KW-0479">Metal-binding</keyword>
<dbReference type="Gene3D" id="3.40.50.1000">
    <property type="entry name" value="HAD superfamily/HAD-like"/>
    <property type="match status" value="1"/>
</dbReference>
<evidence type="ECO:0000256" key="4">
    <source>
        <dbReference type="ARBA" id="ARBA00012640"/>
    </source>
</evidence>
<evidence type="ECO:0000256" key="1">
    <source>
        <dbReference type="ARBA" id="ARBA00001946"/>
    </source>
</evidence>
<dbReference type="SFLD" id="SFLDS00003">
    <property type="entry name" value="Haloacid_Dehalogenase"/>
    <property type="match status" value="1"/>
</dbReference>
<evidence type="ECO:0000256" key="8">
    <source>
        <dbReference type="ARBA" id="ARBA00022801"/>
    </source>
</evidence>
<comment type="cofactor">
    <cofactor evidence="1">
        <name>Mg(2+)</name>
        <dbReference type="ChEBI" id="CHEBI:18420"/>
    </cofactor>
</comment>
<keyword evidence="10" id="KW-0718">Serine biosynthesis</keyword>
<keyword evidence="15" id="KW-1185">Reference proteome</keyword>
<name>A0ABV3YZV5_9PROT</name>
<dbReference type="Proteomes" id="UP001560685">
    <property type="component" value="Unassembled WGS sequence"/>
</dbReference>
<dbReference type="GO" id="GO:0016787">
    <property type="term" value="F:hydrolase activity"/>
    <property type="evidence" value="ECO:0007669"/>
    <property type="project" value="UniProtKB-KW"/>
</dbReference>
<dbReference type="SUPFAM" id="SSF56784">
    <property type="entry name" value="HAD-like"/>
    <property type="match status" value="1"/>
</dbReference>
<dbReference type="NCBIfam" id="TIGR00338">
    <property type="entry name" value="serB"/>
    <property type="match status" value="1"/>
</dbReference>
<evidence type="ECO:0000256" key="10">
    <source>
        <dbReference type="ARBA" id="ARBA00023299"/>
    </source>
</evidence>
<comment type="catalytic activity">
    <reaction evidence="13">
        <text>O-phospho-D-serine + H2O = D-serine + phosphate</text>
        <dbReference type="Rhea" id="RHEA:24873"/>
        <dbReference type="ChEBI" id="CHEBI:15377"/>
        <dbReference type="ChEBI" id="CHEBI:35247"/>
        <dbReference type="ChEBI" id="CHEBI:43474"/>
        <dbReference type="ChEBI" id="CHEBI:58680"/>
        <dbReference type="EC" id="3.1.3.3"/>
    </reaction>
</comment>
<comment type="catalytic activity">
    <reaction evidence="12">
        <text>O-phospho-L-serine + H2O = L-serine + phosphate</text>
        <dbReference type="Rhea" id="RHEA:21208"/>
        <dbReference type="ChEBI" id="CHEBI:15377"/>
        <dbReference type="ChEBI" id="CHEBI:33384"/>
        <dbReference type="ChEBI" id="CHEBI:43474"/>
        <dbReference type="ChEBI" id="CHEBI:57524"/>
        <dbReference type="EC" id="3.1.3.3"/>
    </reaction>
</comment>
<keyword evidence="8 14" id="KW-0378">Hydrolase</keyword>
<dbReference type="SFLD" id="SFLDF00029">
    <property type="entry name" value="phosphoserine_phosphatase"/>
    <property type="match status" value="1"/>
</dbReference>
<sequence>MTYILSVIANPENPAIDNELLDRIGDAVKGTPPRILAHNIAYDIGLSHPPSSEALTEAAMIAREARVDINLISAENRRKKLLIADMDSTIIQQECIDEIAEYAGKRDEISDITERAMRGELDFDAALKERVAMLKGLSEDVLNEAFTNRISLTPGAKTLVQTMNTLGAMTALVSGGFTFFTSRVAKETGFQYNQANELLLDDGALTGDVGMPILGRAAKESALKRLVSEADITLRDSIAVGDGANDLSMLGAAGIGVAFRAKPTVAAAAHARIDFADLTALLYLQGIPQTEFRT</sequence>
<evidence type="ECO:0000256" key="5">
    <source>
        <dbReference type="ARBA" id="ARBA00015196"/>
    </source>
</evidence>
<reference evidence="14 15" key="1">
    <citation type="submission" date="2024-05" db="EMBL/GenBank/DDBJ databases">
        <title>Three bacterial strains, DH-69, EH-24, and ECK-19 isolated from coastal sediments.</title>
        <authorList>
            <person name="Ye Y.-Q."/>
            <person name="Du Z.-J."/>
        </authorList>
    </citation>
    <scope>NUCLEOTIDE SEQUENCE [LARGE SCALE GENOMIC DNA]</scope>
    <source>
        <strain evidence="14 15">ECK-19</strain>
    </source>
</reference>
<evidence type="ECO:0000256" key="3">
    <source>
        <dbReference type="ARBA" id="ARBA00009184"/>
    </source>
</evidence>
<keyword evidence="9" id="KW-0460">Magnesium</keyword>
<dbReference type="InterPro" id="IPR023214">
    <property type="entry name" value="HAD_sf"/>
</dbReference>
<protein>
    <recommendedName>
        <fullName evidence="5">Phosphoserine phosphatase</fullName>
        <ecNumber evidence="4">3.1.3.3</ecNumber>
    </recommendedName>
    <alternativeName>
        <fullName evidence="11">O-phosphoserine phosphohydrolase</fullName>
    </alternativeName>
</protein>
<dbReference type="InterPro" id="IPR004469">
    <property type="entry name" value="PSP"/>
</dbReference>
<dbReference type="PANTHER" id="PTHR43344">
    <property type="entry name" value="PHOSPHOSERINE PHOSPHATASE"/>
    <property type="match status" value="1"/>
</dbReference>
<evidence type="ECO:0000256" key="6">
    <source>
        <dbReference type="ARBA" id="ARBA00022605"/>
    </source>
</evidence>
<dbReference type="EMBL" id="JBEHZE010000001">
    <property type="protein sequence ID" value="MEX6632065.1"/>
    <property type="molecule type" value="Genomic_DNA"/>
</dbReference>
<evidence type="ECO:0000256" key="2">
    <source>
        <dbReference type="ARBA" id="ARBA00005135"/>
    </source>
</evidence>
<dbReference type="SFLD" id="SFLDG01137">
    <property type="entry name" value="C1.6.1:_Phosphoserine_Phosphat"/>
    <property type="match status" value="1"/>
</dbReference>
<proteinExistence type="inferred from homology"/>
<dbReference type="InterPro" id="IPR036412">
    <property type="entry name" value="HAD-like_sf"/>
</dbReference>
<dbReference type="EC" id="3.1.3.3" evidence="4"/>